<gene>
    <name evidence="1" type="ORF">HD556DRAFT_1430888</name>
</gene>
<evidence type="ECO:0000313" key="1">
    <source>
        <dbReference type="EMBL" id="KAG1798652.1"/>
    </source>
</evidence>
<dbReference type="AlphaFoldDB" id="A0A9P7J171"/>
<evidence type="ECO:0000313" key="2">
    <source>
        <dbReference type="Proteomes" id="UP000719766"/>
    </source>
</evidence>
<sequence length="742" mass="84993">MHHGCIGASPIKPTIAITLRTLEAYRQTHRVCPRLSIHAEVKKLCHMHRVRYHRHLAEQFRVAYDVYMEIQRCVDARVDSALGRDTPNWHMLNACPACHYVVDEEPPLQFAFLVSMDGNNSAKLVDLILRRGNERPEPRDHRSAVWLTEEYVDHFQHEILNTQQRSRRAQGTSSFHEAAVETDDAWVDEIESSDNSSAEPVSICIDRWRNAAPETRKRMFAIFRKSGIFVSVCWHGVLLTICDMVRSGELMKYPLATIHRLMEVYQQPFLYGYDIKCAFEKILLRSSLSSSVRRLGVDGVVNGFHGHAHNRLCQVQHHCKYKTGAGKEDFETCERTFSESNALAPETRNSSEFHRHQALDQHFWFMAADKYASLSTLLFSSQNVIKPIVGTFIYNNYVQALNCIAMHEEFLAQFPLSGDDFEADLDEERRYLQTTYQAACHEFRTLDLRMNQQGYGRKEIADITRRRTNASNKLTLKMDAVEAFESQMGLIDHWSPTDPRRVAAQSRIINRRFHQAADDVERLVVMRLFELTKLQMSGLGYKLRTQISKALKTRATAIRHAVGRYNKYAAQLEPPRPALSWDQIAEFTFAGEFDLLCETDEQVHAKRWADPTNRQAATKYFDLQRSREEITRCNVEIVRLLTKMRDDELDHTAAIVALETHDPSLAAEVQRRWDCLSSINAGHKSHIRQIQMLPGYSGKFGPGIQPGGGEEDVEHDGLGMGEINDALDGLLQCLEETSLGEE</sequence>
<dbReference type="PANTHER" id="PTHR33096:SF1">
    <property type="entry name" value="CXC1-LIKE CYSTEINE CLUSTER ASSOCIATED WITH KDZ TRANSPOSASES DOMAIN-CONTAINING PROTEIN"/>
    <property type="match status" value="1"/>
</dbReference>
<evidence type="ECO:0008006" key="3">
    <source>
        <dbReference type="Google" id="ProtNLM"/>
    </source>
</evidence>
<dbReference type="PANTHER" id="PTHR33096">
    <property type="entry name" value="CXC2 DOMAIN-CONTAINING PROTEIN"/>
    <property type="match status" value="1"/>
</dbReference>
<dbReference type="InterPro" id="IPR040521">
    <property type="entry name" value="KDZ"/>
</dbReference>
<name>A0A9P7J171_9AGAM</name>
<protein>
    <recommendedName>
        <fullName evidence="3">CxC1-like cysteine cluster associated with KDZ transposases domain-containing protein</fullName>
    </recommendedName>
</protein>
<accession>A0A9P7J171</accession>
<dbReference type="RefSeq" id="XP_041163338.1">
    <property type="nucleotide sequence ID" value="XM_041304946.1"/>
</dbReference>
<keyword evidence="2" id="KW-1185">Reference proteome</keyword>
<organism evidence="1 2">
    <name type="scientific">Suillus plorans</name>
    <dbReference type="NCBI Taxonomy" id="116603"/>
    <lineage>
        <taxon>Eukaryota</taxon>
        <taxon>Fungi</taxon>
        <taxon>Dikarya</taxon>
        <taxon>Basidiomycota</taxon>
        <taxon>Agaricomycotina</taxon>
        <taxon>Agaricomycetes</taxon>
        <taxon>Agaricomycetidae</taxon>
        <taxon>Boletales</taxon>
        <taxon>Suillineae</taxon>
        <taxon>Suillaceae</taxon>
        <taxon>Suillus</taxon>
    </lineage>
</organism>
<dbReference type="OrthoDB" id="2505969at2759"/>
<dbReference type="EMBL" id="JABBWE010000013">
    <property type="protein sequence ID" value="KAG1798652.1"/>
    <property type="molecule type" value="Genomic_DNA"/>
</dbReference>
<dbReference type="GeneID" id="64598710"/>
<proteinExistence type="predicted"/>
<comment type="caution">
    <text evidence="1">The sequence shown here is derived from an EMBL/GenBank/DDBJ whole genome shotgun (WGS) entry which is preliminary data.</text>
</comment>
<dbReference type="Proteomes" id="UP000719766">
    <property type="component" value="Unassembled WGS sequence"/>
</dbReference>
<reference evidence="1" key="1">
    <citation type="journal article" date="2020" name="New Phytol.">
        <title>Comparative genomics reveals dynamic genome evolution in host specialist ectomycorrhizal fungi.</title>
        <authorList>
            <person name="Lofgren L.A."/>
            <person name="Nguyen N.H."/>
            <person name="Vilgalys R."/>
            <person name="Ruytinx J."/>
            <person name="Liao H.L."/>
            <person name="Branco S."/>
            <person name="Kuo A."/>
            <person name="LaButti K."/>
            <person name="Lipzen A."/>
            <person name="Andreopoulos W."/>
            <person name="Pangilinan J."/>
            <person name="Riley R."/>
            <person name="Hundley H."/>
            <person name="Na H."/>
            <person name="Barry K."/>
            <person name="Grigoriev I.V."/>
            <person name="Stajich J.E."/>
            <person name="Kennedy P.G."/>
        </authorList>
    </citation>
    <scope>NUCLEOTIDE SEQUENCE</scope>
    <source>
        <strain evidence="1">S12</strain>
    </source>
</reference>
<dbReference type="Pfam" id="PF18758">
    <property type="entry name" value="KDZ"/>
    <property type="match status" value="1"/>
</dbReference>